<dbReference type="GO" id="GO:0071970">
    <property type="term" value="P:fungal-type cell wall (1-&gt;3)-beta-D-glucan biosynthetic process"/>
    <property type="evidence" value="ECO:0007669"/>
    <property type="project" value="TreeGrafter"/>
</dbReference>
<dbReference type="EMBL" id="NAJO01000043">
    <property type="protein sequence ID" value="OQN98937.1"/>
    <property type="molecule type" value="Genomic_DNA"/>
</dbReference>
<dbReference type="Pfam" id="PF03198">
    <property type="entry name" value="Glyco_hydro_72"/>
    <property type="match status" value="1"/>
</dbReference>
<dbReference type="PANTHER" id="PTHR31468">
    <property type="entry name" value="1,3-BETA-GLUCANOSYLTRANSFERASE GAS1"/>
    <property type="match status" value="1"/>
</dbReference>
<proteinExistence type="inferred from homology"/>
<keyword evidence="3 9" id="KW-0336">GPI-anchor</keyword>
<comment type="caution">
    <text evidence="11">The sequence shown here is derived from an EMBL/GenBank/DDBJ whole genome shotgun (WGS) entry which is preliminary data.</text>
</comment>
<dbReference type="InterPro" id="IPR004886">
    <property type="entry name" value="Glucanosyltransferase"/>
</dbReference>
<dbReference type="FunCoup" id="A0A1V8SIR9">
    <property type="interactions" value="246"/>
</dbReference>
<accession>A0A1V8SIR9</accession>
<sequence>MLTSGFGAAAAAVIASTLFAGGAVAQTTVDPIVIKGSKFFYKTNGTQFFMRGVAYQQDYTGGGSMGTGNSSTTQYSDPLADKSACSRDIPYMTRLSTNTIRVYALDPTANHDACMNALAAAGIYVVADLSEPLQSINRDAPEWNEALYTRYTAVVDAMAGYSNTLGFFAGNEVSNAPNNTDASAFVKAAVRDTKAYIKQKNYRTIGVGYATNDDADIRVNMADYFNCGDAASSIDFWGYNIYSWCGDSSFHDSGYDVRTKEFSTYSVPVFFAEYGCNQVQPRPFTEVGALFGSEMTGVWSGGIVYMYFQEANNYGLVSVSGNTVSTLTDFDNLSSQLAKVTPTGVNSASYSPTNSAAACPTGSDWAAKSSPLPPTPNAELCSCMYQTLSCVPAPSVSDTEYGHFFGVVCGTGDGSQCDGIAHNATTGDFGAYGMCSAKEQLGFALNAYYNAQSGSNQASACNFGGSATTQAATSASGSCSSLVAEAGTAGTGVVTSQPTGTGAASGGSSGGASGSAGAASSSAGAFSISAPGSSSGMWQAGSLVVVAMVSGMGMILL</sequence>
<dbReference type="Proteomes" id="UP000192596">
    <property type="component" value="Unassembled WGS sequence"/>
</dbReference>
<organism evidence="11 12">
    <name type="scientific">Cryoendolithus antarcticus</name>
    <dbReference type="NCBI Taxonomy" id="1507870"/>
    <lineage>
        <taxon>Eukaryota</taxon>
        <taxon>Fungi</taxon>
        <taxon>Dikarya</taxon>
        <taxon>Ascomycota</taxon>
        <taxon>Pezizomycotina</taxon>
        <taxon>Dothideomycetes</taxon>
        <taxon>Dothideomycetidae</taxon>
        <taxon>Cladosporiales</taxon>
        <taxon>Cladosporiaceae</taxon>
        <taxon>Cryoendolithus</taxon>
    </lineage>
</organism>
<dbReference type="GO" id="GO:0031505">
    <property type="term" value="P:fungal-type cell wall organization"/>
    <property type="evidence" value="ECO:0007669"/>
    <property type="project" value="TreeGrafter"/>
</dbReference>
<dbReference type="InParanoid" id="A0A1V8SIR9"/>
<keyword evidence="9" id="KW-0808">Transferase</keyword>
<dbReference type="GO" id="GO:0005886">
    <property type="term" value="C:plasma membrane"/>
    <property type="evidence" value="ECO:0007669"/>
    <property type="project" value="UniProtKB-SubCell"/>
</dbReference>
<evidence type="ECO:0000256" key="3">
    <source>
        <dbReference type="ARBA" id="ARBA00022622"/>
    </source>
</evidence>
<dbReference type="EC" id="2.4.1.-" evidence="9"/>
<dbReference type="FunFam" id="3.20.20.80:FF:000038">
    <property type="entry name" value="1,3-beta-glucanosyltransferase"/>
    <property type="match status" value="1"/>
</dbReference>
<protein>
    <recommendedName>
        <fullName evidence="9">1,3-beta-glucanosyltransferase</fullName>
        <ecNumber evidence="9">2.4.1.-</ecNumber>
    </recommendedName>
</protein>
<dbReference type="Gene3D" id="1.20.58.1040">
    <property type="match status" value="1"/>
</dbReference>
<dbReference type="AlphaFoldDB" id="A0A1V8SIR9"/>
<evidence type="ECO:0000256" key="4">
    <source>
        <dbReference type="ARBA" id="ARBA00022729"/>
    </source>
</evidence>
<evidence type="ECO:0000256" key="7">
    <source>
        <dbReference type="ARBA" id="ARBA00023180"/>
    </source>
</evidence>
<dbReference type="PANTHER" id="PTHR31468:SF2">
    <property type="entry name" value="1,3-BETA-GLUCANOSYLTRANSFERASE GAS1"/>
    <property type="match status" value="1"/>
</dbReference>
<feature type="chain" id="PRO_5011826959" description="1,3-beta-glucanosyltransferase" evidence="9">
    <location>
        <begin position="26"/>
        <end position="557"/>
    </location>
</feature>
<dbReference type="GO" id="GO:0098552">
    <property type="term" value="C:side of membrane"/>
    <property type="evidence" value="ECO:0007669"/>
    <property type="project" value="UniProtKB-KW"/>
</dbReference>
<dbReference type="STRING" id="1507870.A0A1V8SIR9"/>
<keyword evidence="4 9" id="KW-0732">Signal</keyword>
<dbReference type="Pfam" id="PF07983">
    <property type="entry name" value="X8"/>
    <property type="match status" value="1"/>
</dbReference>
<evidence type="ECO:0000256" key="5">
    <source>
        <dbReference type="ARBA" id="ARBA00023136"/>
    </source>
</evidence>
<dbReference type="SUPFAM" id="SSF51445">
    <property type="entry name" value="(Trans)glycosidases"/>
    <property type="match status" value="1"/>
</dbReference>
<comment type="function">
    <text evidence="9">Splits internally a 1,3-beta-glucan molecule and transfers the newly generated reducing end (the donor) to the non-reducing end of another 1,3-beta-glucan molecule (the acceptor) forming a 1,3-beta linkage, resulting in the elongation of 1,3-beta-glucan chains in the cell wall.</text>
</comment>
<keyword evidence="8 9" id="KW-0449">Lipoprotein</keyword>
<keyword evidence="5 9" id="KW-0472">Membrane</keyword>
<dbReference type="SMART" id="SM00768">
    <property type="entry name" value="X8"/>
    <property type="match status" value="1"/>
</dbReference>
<dbReference type="InterPro" id="IPR017853">
    <property type="entry name" value="GH"/>
</dbReference>
<evidence type="ECO:0000256" key="1">
    <source>
        <dbReference type="ARBA" id="ARBA00004609"/>
    </source>
</evidence>
<evidence type="ECO:0000256" key="9">
    <source>
        <dbReference type="RuleBase" id="RU361209"/>
    </source>
</evidence>
<evidence type="ECO:0000256" key="2">
    <source>
        <dbReference type="ARBA" id="ARBA00007528"/>
    </source>
</evidence>
<keyword evidence="7" id="KW-0325">Glycoprotein</keyword>
<dbReference type="Gene3D" id="3.20.20.80">
    <property type="entry name" value="Glycosidases"/>
    <property type="match status" value="1"/>
</dbReference>
<comment type="similarity">
    <text evidence="2 9">Belongs to the glycosyl hydrolase 72 family.</text>
</comment>
<evidence type="ECO:0000256" key="8">
    <source>
        <dbReference type="ARBA" id="ARBA00023288"/>
    </source>
</evidence>
<keyword evidence="12" id="KW-1185">Reference proteome</keyword>
<name>A0A1V8SIR9_9PEZI</name>
<dbReference type="GO" id="GO:0042124">
    <property type="term" value="F:1,3-beta-glucanosyltransferase activity"/>
    <property type="evidence" value="ECO:0007669"/>
    <property type="project" value="TreeGrafter"/>
</dbReference>
<evidence type="ECO:0000256" key="6">
    <source>
        <dbReference type="ARBA" id="ARBA00023157"/>
    </source>
</evidence>
<feature type="signal peptide" evidence="9">
    <location>
        <begin position="1"/>
        <end position="25"/>
    </location>
</feature>
<feature type="domain" description="X8" evidence="10">
    <location>
        <begin position="388"/>
        <end position="481"/>
    </location>
</feature>
<evidence type="ECO:0000313" key="12">
    <source>
        <dbReference type="Proteomes" id="UP000192596"/>
    </source>
</evidence>
<evidence type="ECO:0000313" key="11">
    <source>
        <dbReference type="EMBL" id="OQN98937.1"/>
    </source>
</evidence>
<dbReference type="InterPro" id="IPR012946">
    <property type="entry name" value="X8"/>
</dbReference>
<comment type="subcellular location">
    <subcellularLocation>
        <location evidence="1 9">Cell membrane</location>
        <topology evidence="1 9">Lipid-anchor</topology>
        <topology evidence="1 9">GPI-anchor</topology>
    </subcellularLocation>
</comment>
<dbReference type="OrthoDB" id="421038at2759"/>
<evidence type="ECO:0000259" key="10">
    <source>
        <dbReference type="SMART" id="SM00768"/>
    </source>
</evidence>
<keyword evidence="6" id="KW-1015">Disulfide bond</keyword>
<gene>
    <name evidence="11" type="ORF">B0A48_15283</name>
</gene>
<reference evidence="12" key="1">
    <citation type="submission" date="2017-03" db="EMBL/GenBank/DDBJ databases">
        <title>Genomes of endolithic fungi from Antarctica.</title>
        <authorList>
            <person name="Coleine C."/>
            <person name="Masonjones S."/>
            <person name="Stajich J.E."/>
        </authorList>
    </citation>
    <scope>NUCLEOTIDE SEQUENCE [LARGE SCALE GENOMIC DNA]</scope>
    <source>
        <strain evidence="12">CCFEE 5527</strain>
    </source>
</reference>